<evidence type="ECO:0000256" key="1">
    <source>
        <dbReference type="SAM" id="MobiDB-lite"/>
    </source>
</evidence>
<organism evidence="2 3">
    <name type="scientific">Verticillium nonalfalfae</name>
    <dbReference type="NCBI Taxonomy" id="1051616"/>
    <lineage>
        <taxon>Eukaryota</taxon>
        <taxon>Fungi</taxon>
        <taxon>Dikarya</taxon>
        <taxon>Ascomycota</taxon>
        <taxon>Pezizomycotina</taxon>
        <taxon>Sordariomycetes</taxon>
        <taxon>Hypocreomycetidae</taxon>
        <taxon>Glomerellales</taxon>
        <taxon>Plectosphaerellaceae</taxon>
        <taxon>Verticillium</taxon>
    </lineage>
</organism>
<dbReference type="AlphaFoldDB" id="A0A3M9Y8L2"/>
<feature type="compositionally biased region" description="Basic and acidic residues" evidence="1">
    <location>
        <begin position="41"/>
        <end position="67"/>
    </location>
</feature>
<sequence length="79" mass="8631">MKIERLQQRERKASEEAMETPGGSMAEQVLALGPASPGDGETERRENEGAVERSTKMAEEKPSHPYDVDGADGQSRSGW</sequence>
<dbReference type="RefSeq" id="XP_028493608.1">
    <property type="nucleotide sequence ID" value="XM_028642585.1"/>
</dbReference>
<protein>
    <submittedName>
        <fullName evidence="2">Uncharacterized protein</fullName>
    </submittedName>
</protein>
<comment type="caution">
    <text evidence="2">The sequence shown here is derived from an EMBL/GenBank/DDBJ whole genome shotgun (WGS) entry which is preliminary data.</text>
</comment>
<keyword evidence="3" id="KW-1185">Reference proteome</keyword>
<dbReference type="GeneID" id="39612187"/>
<reference evidence="2 3" key="1">
    <citation type="submission" date="2018-10" db="EMBL/GenBank/DDBJ databases">
        <title>Genome sequence of Verticillium nonalfalfae VnAa140.</title>
        <authorList>
            <person name="Stajich J.E."/>
            <person name="Kasson M.T."/>
        </authorList>
    </citation>
    <scope>NUCLEOTIDE SEQUENCE [LARGE SCALE GENOMIC DNA]</scope>
    <source>
        <strain evidence="2 3">VnAa140</strain>
    </source>
</reference>
<dbReference type="Proteomes" id="UP000267145">
    <property type="component" value="Unassembled WGS sequence"/>
</dbReference>
<name>A0A3M9Y8L2_9PEZI</name>
<proteinExistence type="predicted"/>
<accession>A0A3M9Y8L2</accession>
<evidence type="ECO:0000313" key="3">
    <source>
        <dbReference type="Proteomes" id="UP000267145"/>
    </source>
</evidence>
<dbReference type="EMBL" id="RBVV01000077">
    <property type="protein sequence ID" value="RNJ55450.1"/>
    <property type="molecule type" value="Genomic_DNA"/>
</dbReference>
<gene>
    <name evidence="2" type="ORF">D7B24_008498</name>
</gene>
<feature type="compositionally biased region" description="Basic and acidic residues" evidence="1">
    <location>
        <begin position="1"/>
        <end position="15"/>
    </location>
</feature>
<feature type="region of interest" description="Disordered" evidence="1">
    <location>
        <begin position="1"/>
        <end position="79"/>
    </location>
</feature>
<evidence type="ECO:0000313" key="2">
    <source>
        <dbReference type="EMBL" id="RNJ55450.1"/>
    </source>
</evidence>